<comment type="caution">
    <text evidence="1">The sequence shown here is derived from an EMBL/GenBank/DDBJ whole genome shotgun (WGS) entry which is preliminary data.</text>
</comment>
<dbReference type="EMBL" id="PDEQ01000005">
    <property type="protein sequence ID" value="PEN13188.1"/>
    <property type="molecule type" value="Genomic_DNA"/>
</dbReference>
<gene>
    <name evidence="1" type="ORF">CRI94_11125</name>
</gene>
<reference evidence="1 2" key="1">
    <citation type="submission" date="2017-10" db="EMBL/GenBank/DDBJ databases">
        <title>Draft genome of Longibacter Salinarum.</title>
        <authorList>
            <person name="Goh K.M."/>
            <person name="Shamsir M.S."/>
            <person name="Lim S.W."/>
        </authorList>
    </citation>
    <scope>NUCLEOTIDE SEQUENCE [LARGE SCALE GENOMIC DNA]</scope>
    <source>
        <strain evidence="1 2">KCTC 52045</strain>
    </source>
</reference>
<dbReference type="Proteomes" id="UP000220102">
    <property type="component" value="Unassembled WGS sequence"/>
</dbReference>
<evidence type="ECO:0000313" key="1">
    <source>
        <dbReference type="EMBL" id="PEN13188.1"/>
    </source>
</evidence>
<proteinExistence type="predicted"/>
<organism evidence="1 2">
    <name type="scientific">Longibacter salinarum</name>
    <dbReference type="NCBI Taxonomy" id="1850348"/>
    <lineage>
        <taxon>Bacteria</taxon>
        <taxon>Pseudomonadati</taxon>
        <taxon>Rhodothermota</taxon>
        <taxon>Rhodothermia</taxon>
        <taxon>Rhodothermales</taxon>
        <taxon>Salisaetaceae</taxon>
        <taxon>Longibacter</taxon>
    </lineage>
</organism>
<sequence length="85" mass="9298">MVTVPKRGWAGIKNGELLNRAQEEFDVLLTMDQCIEYQQNPGEYDLAVVTISAPTNESETLLPLVPVIVDAVREAENGQIVSVVA</sequence>
<protein>
    <submittedName>
        <fullName evidence="1">Uncharacterized protein</fullName>
    </submittedName>
</protein>
<dbReference type="AlphaFoldDB" id="A0A2A8CXT3"/>
<name>A0A2A8CXT3_9BACT</name>
<keyword evidence="2" id="KW-1185">Reference proteome</keyword>
<accession>A0A2A8CXT3</accession>
<evidence type="ECO:0000313" key="2">
    <source>
        <dbReference type="Proteomes" id="UP000220102"/>
    </source>
</evidence>